<dbReference type="RefSeq" id="WP_036906472.1">
    <property type="nucleotide sequence ID" value="NZ_CP138967.1"/>
</dbReference>
<gene>
    <name evidence="2" type="ORF">EV03_1440</name>
</gene>
<comment type="caution">
    <text evidence="2">The sequence shown here is derived from an EMBL/GenBank/DDBJ whole genome shotgun (WGS) entry which is preliminary data.</text>
</comment>
<name>A0A0A2C0U9_PROMR</name>
<feature type="chain" id="PRO_5001985773" evidence="1">
    <location>
        <begin position="29"/>
        <end position="85"/>
    </location>
</feature>
<evidence type="ECO:0000313" key="2">
    <source>
        <dbReference type="EMBL" id="KGG19976.1"/>
    </source>
</evidence>
<proteinExistence type="predicted"/>
<organism evidence="2 3">
    <name type="scientific">Prochlorococcus marinus str. PAC1</name>
    <dbReference type="NCBI Taxonomy" id="59924"/>
    <lineage>
        <taxon>Bacteria</taxon>
        <taxon>Bacillati</taxon>
        <taxon>Cyanobacteriota</taxon>
        <taxon>Cyanophyceae</taxon>
        <taxon>Synechococcales</taxon>
        <taxon>Prochlorococcaceae</taxon>
        <taxon>Prochlorococcus</taxon>
    </lineage>
</organism>
<keyword evidence="1" id="KW-0732">Signal</keyword>
<protein>
    <submittedName>
        <fullName evidence="2">Uncharacterized protein</fullName>
    </submittedName>
</protein>
<evidence type="ECO:0000256" key="1">
    <source>
        <dbReference type="SAM" id="SignalP"/>
    </source>
</evidence>
<dbReference type="EMBL" id="JNAX01000014">
    <property type="protein sequence ID" value="KGG19976.1"/>
    <property type="molecule type" value="Genomic_DNA"/>
</dbReference>
<sequence>MSFKTSRVLTGLLSALFLSFIPSAPMRAEWLTETGTGLNGGRSYNLGEYEDANELDQNPFSSNTIQDQDGNLYDQDVFGTYNLRN</sequence>
<accession>A0A0A2C0U9</accession>
<reference evidence="3" key="1">
    <citation type="journal article" date="2014" name="Sci. Data">
        <title>Genomes of diverse isolates of the marine cyanobacterium Prochlorococcus.</title>
        <authorList>
            <person name="Biller S."/>
            <person name="Berube P."/>
            <person name="Thompson J."/>
            <person name="Kelly L."/>
            <person name="Roggensack S."/>
            <person name="Awad L."/>
            <person name="Roache-Johnson K."/>
            <person name="Ding H."/>
            <person name="Giovannoni S.J."/>
            <person name="Moore L.R."/>
            <person name="Chisholm S.W."/>
        </authorList>
    </citation>
    <scope>NUCLEOTIDE SEQUENCE [LARGE SCALE GENOMIC DNA]</scope>
    <source>
        <strain evidence="3">PAC1</strain>
    </source>
</reference>
<evidence type="ECO:0000313" key="3">
    <source>
        <dbReference type="Proteomes" id="UP000030392"/>
    </source>
</evidence>
<dbReference type="Proteomes" id="UP000030392">
    <property type="component" value="Unassembled WGS sequence"/>
</dbReference>
<dbReference type="AlphaFoldDB" id="A0A0A2C0U9"/>
<feature type="signal peptide" evidence="1">
    <location>
        <begin position="1"/>
        <end position="28"/>
    </location>
</feature>